<dbReference type="SUPFAM" id="SSF47203">
    <property type="entry name" value="Acyl-CoA dehydrogenase C-terminal domain-like"/>
    <property type="match status" value="2"/>
</dbReference>
<dbReference type="PANTHER" id="PTHR10909">
    <property type="entry name" value="ELECTRON TRANSPORT OXIDOREDUCTASE"/>
    <property type="match status" value="1"/>
</dbReference>
<dbReference type="InterPro" id="IPR006091">
    <property type="entry name" value="Acyl-CoA_Oxase/DH_mid-dom"/>
</dbReference>
<evidence type="ECO:0000256" key="3">
    <source>
        <dbReference type="ARBA" id="ARBA00006288"/>
    </source>
</evidence>
<evidence type="ECO:0000313" key="18">
    <source>
        <dbReference type="Proteomes" id="UP001472866"/>
    </source>
</evidence>
<evidence type="ECO:0000259" key="14">
    <source>
        <dbReference type="Pfam" id="PF02770"/>
    </source>
</evidence>
<dbReference type="InterPro" id="IPR046373">
    <property type="entry name" value="Acyl-CoA_Oxase/DH_mid-dom_sf"/>
</dbReference>
<dbReference type="EMBL" id="CP151512">
    <property type="protein sequence ID" value="WZN65352.1"/>
    <property type="molecule type" value="Genomic_DNA"/>
</dbReference>
<sequence length="636" mass="70421">MTDVAAVPERERAKARIAQVRRMLGAGMEADLSRALALALTPDNREHRAKIKAFLSKSPLFVPRYNIPLAAERELALHRLRAIQRGVGALSVKDFRDNPLRVFAAHEETGLCDGSLATKMTVQFNLFGGTVLRLGTAKHFGSDGNETFLRAIDDIDAVGCFALTELGYGNNAVQMQTTAELDERTDEWVINTPTTVAKKYWITNGACHSQWAVVFARMIVKGTDHGVHGFLCRIREDRDLVPLPEVDIEDMGHKMGCNGVDNGILTFRELRAPRDALLDHFTQVDAGGNVNSSIEKPRDRFLRVADQLLSGRVCIASMSLTATKCALMIAIRYSLTRLAVGKTGKSDTPIFDYQLQQKALLPLLARTYCLAFAHNYVKRTLAEHMTGRAHSDEIVKLCCVIKPLISWNCENTATVCRERCGGQGYLSCNRLGQIIGFSHAAITAEGDNRVLMQKVAKELLTEGPTSEPSYSRLSGPFSLDHLVALLGLRRARLHNELLGKLAMLRPSEVYDVWMMRESDLVQSTSESFGEHFVMQQALGASDAMGQVAAKEVARELASLYALQCVKDNLAWYLLQGILDSDAATQVQEDLERCIRSLVLQIPALLSAFEIPENQIRTPIAGNWVEFNEHNNEGEVL</sequence>
<dbReference type="Pfam" id="PF22924">
    <property type="entry name" value="ACOX_C_alpha1"/>
    <property type="match status" value="1"/>
</dbReference>
<dbReference type="InterPro" id="IPR036250">
    <property type="entry name" value="AcylCo_DH-like_C"/>
</dbReference>
<evidence type="ECO:0000256" key="4">
    <source>
        <dbReference type="ARBA" id="ARBA00022630"/>
    </source>
</evidence>
<evidence type="ECO:0000259" key="15">
    <source>
        <dbReference type="Pfam" id="PF22924"/>
    </source>
</evidence>
<evidence type="ECO:0000256" key="1">
    <source>
        <dbReference type="ARBA" id="ARBA00001974"/>
    </source>
</evidence>
<keyword evidence="7" id="KW-0560">Oxidoreductase</keyword>
<dbReference type="AlphaFoldDB" id="A0A7S3FN66"/>
<dbReference type="GO" id="GO:0005504">
    <property type="term" value="F:fatty acid binding"/>
    <property type="evidence" value="ECO:0007669"/>
    <property type="project" value="TreeGrafter"/>
</dbReference>
<dbReference type="GO" id="GO:0055088">
    <property type="term" value="P:lipid homeostasis"/>
    <property type="evidence" value="ECO:0007669"/>
    <property type="project" value="TreeGrafter"/>
</dbReference>
<keyword evidence="18" id="KW-1185">Reference proteome</keyword>
<name>A0A7S3FN66_9CHLO</name>
<dbReference type="InterPro" id="IPR012258">
    <property type="entry name" value="Acyl-CoA_oxidase"/>
</dbReference>
<dbReference type="FunFam" id="2.40.110.10:FF:000005">
    <property type="entry name" value="Acyl-coenzyme A oxidase"/>
    <property type="match status" value="1"/>
</dbReference>
<evidence type="ECO:0000256" key="8">
    <source>
        <dbReference type="ARBA" id="ARBA00023098"/>
    </source>
</evidence>
<proteinExistence type="inferred from homology"/>
<evidence type="ECO:0000256" key="6">
    <source>
        <dbReference type="ARBA" id="ARBA00022832"/>
    </source>
</evidence>
<evidence type="ECO:0000313" key="17">
    <source>
        <dbReference type="EMBL" id="WZN65352.1"/>
    </source>
</evidence>
<feature type="domain" description="Acyl-CoA oxidase/dehydrogenase middle" evidence="14">
    <location>
        <begin position="160"/>
        <end position="268"/>
    </location>
</feature>
<evidence type="ECO:0000313" key="16">
    <source>
        <dbReference type="EMBL" id="CAE0188188.1"/>
    </source>
</evidence>
<dbReference type="GO" id="GO:0003997">
    <property type="term" value="F:acyl-CoA oxidase activity"/>
    <property type="evidence" value="ECO:0007669"/>
    <property type="project" value="InterPro"/>
</dbReference>
<feature type="domain" description="Acyl-CoA oxidase C-alpha1" evidence="15">
    <location>
        <begin position="308"/>
        <end position="460"/>
    </location>
</feature>
<keyword evidence="9" id="KW-0576">Peroxisome</keyword>
<dbReference type="Proteomes" id="UP001472866">
    <property type="component" value="Chromosome 12"/>
</dbReference>
<dbReference type="GO" id="GO:0071949">
    <property type="term" value="F:FAD binding"/>
    <property type="evidence" value="ECO:0007669"/>
    <property type="project" value="InterPro"/>
</dbReference>
<keyword evidence="6" id="KW-0276">Fatty acid metabolism</keyword>
<organism evidence="16">
    <name type="scientific">Chloropicon roscoffensis</name>
    <dbReference type="NCBI Taxonomy" id="1461544"/>
    <lineage>
        <taxon>Eukaryota</taxon>
        <taxon>Viridiplantae</taxon>
        <taxon>Chlorophyta</taxon>
        <taxon>Chloropicophyceae</taxon>
        <taxon>Chloropicales</taxon>
        <taxon>Chloropicaceae</taxon>
        <taxon>Chloropicon</taxon>
    </lineage>
</organism>
<dbReference type="GO" id="GO:0033540">
    <property type="term" value="P:fatty acid beta-oxidation using acyl-CoA oxidase"/>
    <property type="evidence" value="ECO:0007669"/>
    <property type="project" value="TreeGrafter"/>
</dbReference>
<evidence type="ECO:0000256" key="7">
    <source>
        <dbReference type="ARBA" id="ARBA00023002"/>
    </source>
</evidence>
<feature type="domain" description="Acyl-CoA oxidase C-terminal" evidence="13">
    <location>
        <begin position="480"/>
        <end position="620"/>
    </location>
</feature>
<protein>
    <recommendedName>
        <fullName evidence="10">Acyl-coenzyme A oxidase</fullName>
    </recommendedName>
</protein>
<keyword evidence="8" id="KW-0443">Lipid metabolism</keyword>
<keyword evidence="4 10" id="KW-0285">Flavoprotein</keyword>
<evidence type="ECO:0000256" key="10">
    <source>
        <dbReference type="PIRNR" id="PIRNR000168"/>
    </source>
</evidence>
<feature type="binding site" evidence="12">
    <location>
        <position position="164"/>
    </location>
    <ligand>
        <name>FAD</name>
        <dbReference type="ChEBI" id="CHEBI:57692"/>
    </ligand>
</feature>
<evidence type="ECO:0000256" key="11">
    <source>
        <dbReference type="PIRSR" id="PIRSR000168-1"/>
    </source>
</evidence>
<dbReference type="InterPro" id="IPR009100">
    <property type="entry name" value="AcylCoA_DH/oxidase_NM_dom_sf"/>
</dbReference>
<dbReference type="FunFam" id="1.20.140.10:FF:000010">
    <property type="entry name" value="Acyl-coenzyme A oxidase"/>
    <property type="match status" value="1"/>
</dbReference>
<dbReference type="EMBL" id="HBHZ01001607">
    <property type="protein sequence ID" value="CAE0188188.1"/>
    <property type="molecule type" value="Transcribed_RNA"/>
</dbReference>
<dbReference type="InterPro" id="IPR002655">
    <property type="entry name" value="Acyl-CoA_oxidase_C"/>
</dbReference>
<accession>A0A7S3FN66</accession>
<evidence type="ECO:0000256" key="2">
    <source>
        <dbReference type="ARBA" id="ARBA00004275"/>
    </source>
</evidence>
<evidence type="ECO:0000256" key="9">
    <source>
        <dbReference type="ARBA" id="ARBA00023140"/>
    </source>
</evidence>
<comment type="similarity">
    <text evidence="3 10">Belongs to the acyl-CoA oxidase family.</text>
</comment>
<reference evidence="17 18" key="2">
    <citation type="submission" date="2024-03" db="EMBL/GenBank/DDBJ databases">
        <title>Complete genome sequence of the green alga Chloropicon roscoffensis RCC1871.</title>
        <authorList>
            <person name="Lemieux C."/>
            <person name="Pombert J.-F."/>
            <person name="Otis C."/>
            <person name="Turmel M."/>
        </authorList>
    </citation>
    <scope>NUCLEOTIDE SEQUENCE [LARGE SCALE GENOMIC DNA]</scope>
    <source>
        <strain evidence="17 18">RCC1871</strain>
    </source>
</reference>
<gene>
    <name evidence="16" type="ORF">CROS1456_LOCUS1256</name>
    <name evidence="17" type="ORF">HKI87_12g69100</name>
</gene>
<reference evidence="16" key="1">
    <citation type="submission" date="2021-01" db="EMBL/GenBank/DDBJ databases">
        <authorList>
            <person name="Corre E."/>
            <person name="Pelletier E."/>
            <person name="Niang G."/>
            <person name="Scheremetjew M."/>
            <person name="Finn R."/>
            <person name="Kale V."/>
            <person name="Holt S."/>
            <person name="Cochrane G."/>
            <person name="Meng A."/>
            <person name="Brown T."/>
            <person name="Cohen L."/>
        </authorList>
    </citation>
    <scope>NUCLEOTIDE SEQUENCE</scope>
    <source>
        <strain evidence="16">RCC1871</strain>
    </source>
</reference>
<comment type="cofactor">
    <cofactor evidence="1">
        <name>FAD</name>
        <dbReference type="ChEBI" id="CHEBI:57692"/>
    </cofactor>
</comment>
<comment type="subcellular location">
    <subcellularLocation>
        <location evidence="2">Peroxisome</location>
    </subcellularLocation>
</comment>
<dbReference type="Pfam" id="PF01756">
    <property type="entry name" value="ACOX"/>
    <property type="match status" value="1"/>
</dbReference>
<dbReference type="Gene3D" id="1.20.140.10">
    <property type="entry name" value="Butyryl-CoA Dehydrogenase, subunit A, domain 3"/>
    <property type="match status" value="2"/>
</dbReference>
<dbReference type="Gene3D" id="2.40.110.10">
    <property type="entry name" value="Butyryl-CoA Dehydrogenase, subunit A, domain 2"/>
    <property type="match status" value="1"/>
</dbReference>
<dbReference type="SUPFAM" id="SSF56645">
    <property type="entry name" value="Acyl-CoA dehydrogenase NM domain-like"/>
    <property type="match status" value="1"/>
</dbReference>
<feature type="active site" description="Proton acceptor" evidence="11">
    <location>
        <position position="445"/>
    </location>
</feature>
<dbReference type="PANTHER" id="PTHR10909:SF382">
    <property type="entry name" value="ACYL-COENZYME A OXIDASE"/>
    <property type="match status" value="1"/>
</dbReference>
<dbReference type="PIRSF" id="PIRSF000168">
    <property type="entry name" value="Acyl-CoA_oxidase"/>
    <property type="match status" value="1"/>
</dbReference>
<dbReference type="Pfam" id="PF02770">
    <property type="entry name" value="Acyl-CoA_dh_M"/>
    <property type="match status" value="1"/>
</dbReference>
<evidence type="ECO:0000256" key="12">
    <source>
        <dbReference type="PIRSR" id="PIRSR000168-2"/>
    </source>
</evidence>
<keyword evidence="5 10" id="KW-0274">FAD</keyword>
<evidence type="ECO:0000256" key="5">
    <source>
        <dbReference type="ARBA" id="ARBA00022827"/>
    </source>
</evidence>
<dbReference type="GO" id="GO:0005777">
    <property type="term" value="C:peroxisome"/>
    <property type="evidence" value="ECO:0007669"/>
    <property type="project" value="UniProtKB-SubCell"/>
</dbReference>
<dbReference type="InterPro" id="IPR055060">
    <property type="entry name" value="ACOX_C_alpha1"/>
</dbReference>
<evidence type="ECO:0000259" key="13">
    <source>
        <dbReference type="Pfam" id="PF01756"/>
    </source>
</evidence>